<protein>
    <submittedName>
        <fullName evidence="1">Uncharacterized protein</fullName>
    </submittedName>
</protein>
<sequence>MAILHLTGLLAAVCPLLNLADSAHRTHAFLVNHSPHAPTAGFSPFVIRAAGLGMAAAGATMLVESLG</sequence>
<evidence type="ECO:0000313" key="1">
    <source>
        <dbReference type="EMBL" id="QRF02573.1"/>
    </source>
</evidence>
<organism evidence="1 2">
    <name type="scientific">Streptomyces koyangensis</name>
    <dbReference type="NCBI Taxonomy" id="188770"/>
    <lineage>
        <taxon>Bacteria</taxon>
        <taxon>Bacillati</taxon>
        <taxon>Actinomycetota</taxon>
        <taxon>Actinomycetes</taxon>
        <taxon>Kitasatosporales</taxon>
        <taxon>Streptomycetaceae</taxon>
        <taxon>Streptomyces</taxon>
        <taxon>Streptomyces aurantiacus group</taxon>
    </lineage>
</organism>
<evidence type="ECO:0000313" key="2">
    <source>
        <dbReference type="Proteomes" id="UP000596311"/>
    </source>
</evidence>
<reference evidence="1 2" key="1">
    <citation type="submission" date="2020-03" db="EMBL/GenBank/DDBJ databases">
        <title>Genome mining and metabolic profiling illuminate the polycyclic tetramate macrolactams from Streptomyces koyangensis SCSIO 5802.</title>
        <authorList>
            <person name="Ding W."/>
        </authorList>
    </citation>
    <scope>NUCLEOTIDE SEQUENCE [LARGE SCALE GENOMIC DNA]</scope>
    <source>
        <strain evidence="1 2">SCSIO 5802</strain>
    </source>
</reference>
<keyword evidence="2" id="KW-1185">Reference proteome</keyword>
<gene>
    <name evidence="1" type="ORF">G9U55_10400</name>
</gene>
<name>A0ABX7ED44_9ACTN</name>
<accession>A0ABX7ED44</accession>
<dbReference type="Proteomes" id="UP000596311">
    <property type="component" value="Chromosome"/>
</dbReference>
<dbReference type="EMBL" id="CP049945">
    <property type="protein sequence ID" value="QRF02573.1"/>
    <property type="molecule type" value="Genomic_DNA"/>
</dbReference>
<dbReference type="RefSeq" id="WP_203214532.1">
    <property type="nucleotide sequence ID" value="NZ_CP049945.1"/>
</dbReference>
<proteinExistence type="predicted"/>